<keyword evidence="7 9" id="KW-0460">Magnesium</keyword>
<dbReference type="InterPro" id="IPR000489">
    <property type="entry name" value="Pterin-binding_dom"/>
</dbReference>
<keyword evidence="6 9" id="KW-0479">Metal-binding</keyword>
<dbReference type="Gene3D" id="3.20.20.20">
    <property type="entry name" value="Dihydropteroate synthase-like"/>
    <property type="match status" value="1"/>
</dbReference>
<evidence type="ECO:0000256" key="3">
    <source>
        <dbReference type="ARBA" id="ARBA00004763"/>
    </source>
</evidence>
<comment type="caution">
    <text evidence="11">The sequence shown here is derived from an EMBL/GenBank/DDBJ whole genome shotgun (WGS) entry which is preliminary data.</text>
</comment>
<dbReference type="EMBL" id="JBEPMU010000006">
    <property type="protein sequence ID" value="MET3654401.1"/>
    <property type="molecule type" value="Genomic_DNA"/>
</dbReference>
<evidence type="ECO:0000256" key="4">
    <source>
        <dbReference type="ARBA" id="ARBA00012458"/>
    </source>
</evidence>
<reference evidence="11 12" key="1">
    <citation type="submission" date="2024-06" db="EMBL/GenBank/DDBJ databases">
        <title>Sorghum-associated microbial communities from plants grown in Nebraska, USA.</title>
        <authorList>
            <person name="Schachtman D."/>
        </authorList>
    </citation>
    <scope>NUCLEOTIDE SEQUENCE [LARGE SCALE GENOMIC DNA]</scope>
    <source>
        <strain evidence="11 12">1073</strain>
    </source>
</reference>
<evidence type="ECO:0000256" key="8">
    <source>
        <dbReference type="ARBA" id="ARBA00022909"/>
    </source>
</evidence>
<name>A0ABV2JZZ2_9GAMM</name>
<evidence type="ECO:0000313" key="11">
    <source>
        <dbReference type="EMBL" id="MET3654401.1"/>
    </source>
</evidence>
<keyword evidence="8 9" id="KW-0289">Folate biosynthesis</keyword>
<dbReference type="PANTHER" id="PTHR20941:SF1">
    <property type="entry name" value="FOLIC ACID SYNTHESIS PROTEIN FOL1"/>
    <property type="match status" value="1"/>
</dbReference>
<dbReference type="PROSITE" id="PS00793">
    <property type="entry name" value="DHPS_2"/>
    <property type="match status" value="1"/>
</dbReference>
<feature type="domain" description="Pterin-binding" evidence="10">
    <location>
        <begin position="22"/>
        <end position="275"/>
    </location>
</feature>
<dbReference type="PROSITE" id="PS00792">
    <property type="entry name" value="DHPS_1"/>
    <property type="match status" value="1"/>
</dbReference>
<dbReference type="SUPFAM" id="SSF51717">
    <property type="entry name" value="Dihydropteroate synthetase-like"/>
    <property type="match status" value="1"/>
</dbReference>
<comment type="similarity">
    <text evidence="9">Belongs to the DHPS family.</text>
</comment>
<evidence type="ECO:0000256" key="7">
    <source>
        <dbReference type="ARBA" id="ARBA00022842"/>
    </source>
</evidence>
<dbReference type="EC" id="2.5.1.15" evidence="4 9"/>
<dbReference type="GO" id="GO:0004156">
    <property type="term" value="F:dihydropteroate synthase activity"/>
    <property type="evidence" value="ECO:0007669"/>
    <property type="project" value="UniProtKB-EC"/>
</dbReference>
<dbReference type="InterPro" id="IPR006390">
    <property type="entry name" value="DHP_synth_dom"/>
</dbReference>
<comment type="cofactor">
    <cofactor evidence="2 9">
        <name>Mg(2+)</name>
        <dbReference type="ChEBI" id="CHEBI:18420"/>
    </cofactor>
</comment>
<evidence type="ECO:0000256" key="1">
    <source>
        <dbReference type="ARBA" id="ARBA00000012"/>
    </source>
</evidence>
<comment type="pathway">
    <text evidence="3 9">Cofactor biosynthesis; tetrahydrofolate biosynthesis; 7,8-dihydrofolate from 2-amino-4-hydroxy-6-hydroxymethyl-7,8-dihydropteridine diphosphate and 4-aminobenzoate: step 1/2.</text>
</comment>
<gene>
    <name evidence="11" type="ORF">ABIC75_004139</name>
</gene>
<evidence type="ECO:0000313" key="12">
    <source>
        <dbReference type="Proteomes" id="UP001549184"/>
    </source>
</evidence>
<evidence type="ECO:0000256" key="2">
    <source>
        <dbReference type="ARBA" id="ARBA00001946"/>
    </source>
</evidence>
<evidence type="ECO:0000256" key="9">
    <source>
        <dbReference type="RuleBase" id="RU361205"/>
    </source>
</evidence>
<sequence>MIADLFATVLDCNGRPLTLDRPRVVGILNVTPDSFSDGGSYASLDDAVAHGLRMVEEGADMLDIGGESTRPGAEDVLVEEELRRVVPVIEQLAARTNVPLAIDTSKPEVMRAAVAAGAGMVNDVYALRREGALDAVAELGVPVCLMHMLGEPRGMQDDPQYDDVVGDVHRFLTDRLFACELAGIDRRKVMVDPGFGFGKNLEHNLALLRALERFASLGSGVYVGLSRKSMIGAMTGRKIATDRLAGSIAAAVIAVQRGARMVRVHDVAATVDALAVWHAVQAGDTPARRDDKPSAPRWPDDE</sequence>
<keyword evidence="5 9" id="KW-0808">Transferase</keyword>
<evidence type="ECO:0000256" key="6">
    <source>
        <dbReference type="ARBA" id="ARBA00022723"/>
    </source>
</evidence>
<organism evidence="11 12">
    <name type="scientific">Dyella japonica</name>
    <dbReference type="NCBI Taxonomy" id="231455"/>
    <lineage>
        <taxon>Bacteria</taxon>
        <taxon>Pseudomonadati</taxon>
        <taxon>Pseudomonadota</taxon>
        <taxon>Gammaproteobacteria</taxon>
        <taxon>Lysobacterales</taxon>
        <taxon>Rhodanobacteraceae</taxon>
        <taxon>Dyella</taxon>
    </lineage>
</organism>
<proteinExistence type="inferred from homology"/>
<protein>
    <recommendedName>
        <fullName evidence="4 9">Dihydropteroate synthase</fullName>
        <shortName evidence="9">DHPS</shortName>
        <ecNumber evidence="4 9">2.5.1.15</ecNumber>
    </recommendedName>
    <alternativeName>
        <fullName evidence="9">Dihydropteroate pyrophosphorylase</fullName>
    </alternativeName>
</protein>
<comment type="catalytic activity">
    <reaction evidence="1">
        <text>(7,8-dihydropterin-6-yl)methyl diphosphate + 4-aminobenzoate = 7,8-dihydropteroate + diphosphate</text>
        <dbReference type="Rhea" id="RHEA:19949"/>
        <dbReference type="ChEBI" id="CHEBI:17836"/>
        <dbReference type="ChEBI" id="CHEBI:17839"/>
        <dbReference type="ChEBI" id="CHEBI:33019"/>
        <dbReference type="ChEBI" id="CHEBI:72950"/>
        <dbReference type="EC" id="2.5.1.15"/>
    </reaction>
</comment>
<dbReference type="Proteomes" id="UP001549184">
    <property type="component" value="Unassembled WGS sequence"/>
</dbReference>
<evidence type="ECO:0000256" key="5">
    <source>
        <dbReference type="ARBA" id="ARBA00022679"/>
    </source>
</evidence>
<keyword evidence="12" id="KW-1185">Reference proteome</keyword>
<comment type="function">
    <text evidence="9">Catalyzes the condensation of para-aminobenzoate (pABA) with 6-hydroxymethyl-7,8-dihydropterin diphosphate (DHPt-PP) to form 7,8-dihydropteroate (H2Pte), the immediate precursor of folate derivatives.</text>
</comment>
<dbReference type="PROSITE" id="PS50972">
    <property type="entry name" value="PTERIN_BINDING"/>
    <property type="match status" value="1"/>
</dbReference>
<dbReference type="InterPro" id="IPR011005">
    <property type="entry name" value="Dihydropteroate_synth-like_sf"/>
</dbReference>
<evidence type="ECO:0000259" key="10">
    <source>
        <dbReference type="PROSITE" id="PS50972"/>
    </source>
</evidence>
<dbReference type="CDD" id="cd00739">
    <property type="entry name" value="DHPS"/>
    <property type="match status" value="1"/>
</dbReference>
<dbReference type="NCBIfam" id="TIGR01496">
    <property type="entry name" value="DHPS"/>
    <property type="match status" value="1"/>
</dbReference>
<dbReference type="Pfam" id="PF00809">
    <property type="entry name" value="Pterin_bind"/>
    <property type="match status" value="1"/>
</dbReference>
<dbReference type="PANTHER" id="PTHR20941">
    <property type="entry name" value="FOLATE SYNTHESIS PROTEINS"/>
    <property type="match status" value="1"/>
</dbReference>
<accession>A0ABV2JZZ2</accession>
<dbReference type="InterPro" id="IPR045031">
    <property type="entry name" value="DHP_synth-like"/>
</dbReference>